<feature type="signal peptide" evidence="2">
    <location>
        <begin position="1"/>
        <end position="16"/>
    </location>
</feature>
<proteinExistence type="predicted"/>
<dbReference type="AlphaFoldDB" id="A0A8G1REF5"/>
<evidence type="ECO:0000256" key="1">
    <source>
        <dbReference type="SAM" id="MobiDB-lite"/>
    </source>
</evidence>
<evidence type="ECO:0000256" key="2">
    <source>
        <dbReference type="SAM" id="SignalP"/>
    </source>
</evidence>
<dbReference type="EMBL" id="KZ825054">
    <property type="protein sequence ID" value="RAH63164.1"/>
    <property type="molecule type" value="Genomic_DNA"/>
</dbReference>
<evidence type="ECO:0000313" key="3">
    <source>
        <dbReference type="EMBL" id="RAH63164.1"/>
    </source>
</evidence>
<dbReference type="RefSeq" id="XP_025521086.1">
    <property type="nucleotide sequence ID" value="XM_025663133.1"/>
</dbReference>
<reference evidence="3 4" key="1">
    <citation type="submission" date="2018-02" db="EMBL/GenBank/DDBJ databases">
        <title>The genomes of Aspergillus section Nigri reveals drivers in fungal speciation.</title>
        <authorList>
            <consortium name="DOE Joint Genome Institute"/>
            <person name="Vesth T.C."/>
            <person name="Nybo J."/>
            <person name="Theobald S."/>
            <person name="Brandl J."/>
            <person name="Frisvad J.C."/>
            <person name="Nielsen K.F."/>
            <person name="Lyhne E.K."/>
            <person name="Kogle M.E."/>
            <person name="Kuo A."/>
            <person name="Riley R."/>
            <person name="Clum A."/>
            <person name="Nolan M."/>
            <person name="Lipzen A."/>
            <person name="Salamov A."/>
            <person name="Henrissat B."/>
            <person name="Wiebenga A."/>
            <person name="De vries R.P."/>
            <person name="Grigoriev I.V."/>
            <person name="Mortensen U.H."/>
            <person name="Andersen M.R."/>
            <person name="Baker S.E."/>
        </authorList>
    </citation>
    <scope>NUCLEOTIDE SEQUENCE [LARGE SCALE GENOMIC DNA]</scope>
    <source>
        <strain evidence="3 4">CBS 112811</strain>
    </source>
</reference>
<feature type="chain" id="PRO_5034288345" evidence="2">
    <location>
        <begin position="17"/>
        <end position="96"/>
    </location>
</feature>
<feature type="compositionally biased region" description="Basic and acidic residues" evidence="1">
    <location>
        <begin position="85"/>
        <end position="96"/>
    </location>
</feature>
<dbReference type="Proteomes" id="UP000249526">
    <property type="component" value="Unassembled WGS sequence"/>
</dbReference>
<dbReference type="GeneID" id="37166535"/>
<feature type="region of interest" description="Disordered" evidence="1">
    <location>
        <begin position="34"/>
        <end position="96"/>
    </location>
</feature>
<keyword evidence="2" id="KW-0732">Signal</keyword>
<keyword evidence="4" id="KW-1185">Reference proteome</keyword>
<name>A0A8G1REF5_9EURO</name>
<sequence>MRLTPMILAMATAAMAIPLTHDTNVNRGEAVAEAPEYNPTLEPHSKRQDYPPAFEVKPPKRQDYPPAFEVPPSKRQDYPPAFEVHSSEHATANKDA</sequence>
<protein>
    <submittedName>
        <fullName evidence="3">Uncharacterized protein</fullName>
    </submittedName>
</protein>
<accession>A0A8G1REF5</accession>
<organism evidence="3 4">
    <name type="scientific">Aspergillus piperis CBS 112811</name>
    <dbReference type="NCBI Taxonomy" id="1448313"/>
    <lineage>
        <taxon>Eukaryota</taxon>
        <taxon>Fungi</taxon>
        <taxon>Dikarya</taxon>
        <taxon>Ascomycota</taxon>
        <taxon>Pezizomycotina</taxon>
        <taxon>Eurotiomycetes</taxon>
        <taxon>Eurotiomycetidae</taxon>
        <taxon>Eurotiales</taxon>
        <taxon>Aspergillaceae</taxon>
        <taxon>Aspergillus</taxon>
        <taxon>Aspergillus subgen. Circumdati</taxon>
    </lineage>
</organism>
<gene>
    <name evidence="3" type="ORF">BO85DRAFT_483019</name>
</gene>
<evidence type="ECO:0000313" key="4">
    <source>
        <dbReference type="Proteomes" id="UP000249526"/>
    </source>
</evidence>